<dbReference type="GO" id="GO:0007131">
    <property type="term" value="P:reciprocal meiotic recombination"/>
    <property type="evidence" value="ECO:0007669"/>
    <property type="project" value="InterPro"/>
</dbReference>
<dbReference type="Proteomes" id="UP000244855">
    <property type="component" value="Unassembled WGS sequence"/>
</dbReference>
<evidence type="ECO:0000313" key="2">
    <source>
        <dbReference type="EMBL" id="PVI05041.1"/>
    </source>
</evidence>
<evidence type="ECO:0000256" key="1">
    <source>
        <dbReference type="SAM" id="MobiDB-lite"/>
    </source>
</evidence>
<organism evidence="2 3">
    <name type="scientific">Periconia macrospinosa</name>
    <dbReference type="NCBI Taxonomy" id="97972"/>
    <lineage>
        <taxon>Eukaryota</taxon>
        <taxon>Fungi</taxon>
        <taxon>Dikarya</taxon>
        <taxon>Ascomycota</taxon>
        <taxon>Pezizomycotina</taxon>
        <taxon>Dothideomycetes</taxon>
        <taxon>Pleosporomycetidae</taxon>
        <taxon>Pleosporales</taxon>
        <taxon>Massarineae</taxon>
        <taxon>Periconiaceae</taxon>
        <taxon>Periconia</taxon>
    </lineage>
</organism>
<sequence length="461" mass="51006">MLSIDLVWIARTPDIAPTAPQIFSWNYVRDNIRFVIETRGLGTTFAKVLRVYHYSQILYDIPIQDLIEEGKLEWASLKHTGAEARAEQLPISGKAKYPSIALRYVLPVEGKIRRLQFKFASINDYDQALSYLQELGLHIEAIPSNSAPQSDRVPCPPSQHSDMPRRPSTANSPRFPPQAQLREAAVTRPLSAQPMTPGLAPKFRPSSPLRSSFTASSVSVDDDTFLSAGTSYRPSSATRPDTPALLFDQASELPPRRELPFRRPESSPKCQGNESIRTSSRHLPALPKPTVLNDIPPLTKPAFDLKDHTSPVKTPGNKRGNDRTVGNHSRASSAVSSGQDGLLFPRPNAPRPPSSSSIVYDRPLSAASVTSEQQRSVEAQDRLSTPLTSDSTDPHNFESTFTNNNAFNYQNACLTRYATQSDEERSSLLNQALLEYLENPDFLTLVSDIETAWVRIAPGYG</sequence>
<feature type="compositionally biased region" description="Polar residues" evidence="1">
    <location>
        <begin position="269"/>
        <end position="278"/>
    </location>
</feature>
<reference evidence="2 3" key="1">
    <citation type="journal article" date="2018" name="Sci. Rep.">
        <title>Comparative genomics provides insights into the lifestyle and reveals functional heterogeneity of dark septate endophytic fungi.</title>
        <authorList>
            <person name="Knapp D.G."/>
            <person name="Nemeth J.B."/>
            <person name="Barry K."/>
            <person name="Hainaut M."/>
            <person name="Henrissat B."/>
            <person name="Johnson J."/>
            <person name="Kuo A."/>
            <person name="Lim J.H.P."/>
            <person name="Lipzen A."/>
            <person name="Nolan M."/>
            <person name="Ohm R.A."/>
            <person name="Tamas L."/>
            <person name="Grigoriev I.V."/>
            <person name="Spatafora J.W."/>
            <person name="Nagy L.G."/>
            <person name="Kovacs G.M."/>
        </authorList>
    </citation>
    <scope>NUCLEOTIDE SEQUENCE [LARGE SCALE GENOMIC DNA]</scope>
    <source>
        <strain evidence="2 3">DSE2036</strain>
    </source>
</reference>
<feature type="compositionally biased region" description="Polar residues" evidence="1">
    <location>
        <begin position="324"/>
        <end position="339"/>
    </location>
</feature>
<feature type="region of interest" description="Disordered" evidence="1">
    <location>
        <begin position="145"/>
        <end position="177"/>
    </location>
</feature>
<feature type="compositionally biased region" description="Basic and acidic residues" evidence="1">
    <location>
        <begin position="254"/>
        <end position="266"/>
    </location>
</feature>
<feature type="compositionally biased region" description="Polar residues" evidence="1">
    <location>
        <begin position="208"/>
        <end position="219"/>
    </location>
</feature>
<evidence type="ECO:0000313" key="3">
    <source>
        <dbReference type="Proteomes" id="UP000244855"/>
    </source>
</evidence>
<protein>
    <submittedName>
        <fullName evidence="2">Uncharacterized protein</fullName>
    </submittedName>
</protein>
<feature type="compositionally biased region" description="Polar residues" evidence="1">
    <location>
        <begin position="367"/>
        <end position="391"/>
    </location>
</feature>
<feature type="compositionally biased region" description="Polar residues" evidence="1">
    <location>
        <begin position="227"/>
        <end position="239"/>
    </location>
</feature>
<dbReference type="EMBL" id="KZ805316">
    <property type="protein sequence ID" value="PVI05041.1"/>
    <property type="molecule type" value="Genomic_DNA"/>
</dbReference>
<keyword evidence="3" id="KW-1185">Reference proteome</keyword>
<dbReference type="InterPro" id="IPR004354">
    <property type="entry name" value="Meiotic_Rec114"/>
</dbReference>
<feature type="region of interest" description="Disordered" evidence="1">
    <location>
        <begin position="189"/>
        <end position="402"/>
    </location>
</feature>
<accession>A0A2V1E3K5</accession>
<name>A0A2V1E3K5_9PLEO</name>
<gene>
    <name evidence="2" type="ORF">DM02DRAFT_624333</name>
</gene>
<proteinExistence type="predicted"/>
<dbReference type="AlphaFoldDB" id="A0A2V1E3K5"/>
<dbReference type="Pfam" id="PF03525">
    <property type="entry name" value="Meiotic_rec114"/>
    <property type="match status" value="1"/>
</dbReference>
<dbReference type="OrthoDB" id="5360255at2759"/>